<dbReference type="Proteomes" id="UP000094580">
    <property type="component" value="Unassembled WGS sequence"/>
</dbReference>
<keyword evidence="3" id="KW-1185">Reference proteome</keyword>
<reference evidence="2 3" key="1">
    <citation type="submission" date="2016-07" db="EMBL/GenBank/DDBJ databases">
        <authorList>
            <person name="Townsley L."/>
            <person name="Shank E.A."/>
        </authorList>
    </citation>
    <scope>NUCLEOTIDE SEQUENCE [LARGE SCALE GENOMIC DNA]</scope>
    <source>
        <strain evidence="2 3">CH01</strain>
    </source>
</reference>
<evidence type="ECO:0000313" key="2">
    <source>
        <dbReference type="EMBL" id="ODG90564.1"/>
    </source>
</evidence>
<keyword evidence="1" id="KW-0472">Membrane</keyword>
<accession>A0ABX2ZPZ4</accession>
<dbReference type="RefSeq" id="WP_025568276.1">
    <property type="nucleotide sequence ID" value="NZ_MDKC01000034.1"/>
</dbReference>
<evidence type="ECO:0000256" key="1">
    <source>
        <dbReference type="SAM" id="Phobius"/>
    </source>
</evidence>
<feature type="transmembrane region" description="Helical" evidence="1">
    <location>
        <begin position="61"/>
        <end position="81"/>
    </location>
</feature>
<name>A0ABX2ZPZ4_9BACI</name>
<organism evidence="2 3">
    <name type="scientific">Gottfriedia luciferensis</name>
    <dbReference type="NCBI Taxonomy" id="178774"/>
    <lineage>
        <taxon>Bacteria</taxon>
        <taxon>Bacillati</taxon>
        <taxon>Bacillota</taxon>
        <taxon>Bacilli</taxon>
        <taxon>Bacillales</taxon>
        <taxon>Bacillaceae</taxon>
        <taxon>Gottfriedia</taxon>
    </lineage>
</organism>
<comment type="caution">
    <text evidence="2">The sequence shown here is derived from an EMBL/GenBank/DDBJ whole genome shotgun (WGS) entry which is preliminary data.</text>
</comment>
<proteinExistence type="predicted"/>
<keyword evidence="1" id="KW-1133">Transmembrane helix</keyword>
<keyword evidence="1" id="KW-0812">Transmembrane</keyword>
<sequence length="82" mass="9162">MNGNDIAYLIYFTIIGLFLLVFGIMYKKEAHADLKNSGVGGNGVSGIGAILFFLPHWVYKAIFIALGAFLTIGIWYVMFFYN</sequence>
<gene>
    <name evidence="2" type="ORF">BED47_11880</name>
</gene>
<protein>
    <submittedName>
        <fullName evidence="2">Uncharacterized protein</fullName>
    </submittedName>
</protein>
<evidence type="ECO:0000313" key="3">
    <source>
        <dbReference type="Proteomes" id="UP000094580"/>
    </source>
</evidence>
<dbReference type="EMBL" id="MDKC01000034">
    <property type="protein sequence ID" value="ODG90564.1"/>
    <property type="molecule type" value="Genomic_DNA"/>
</dbReference>
<feature type="transmembrane region" description="Helical" evidence="1">
    <location>
        <begin position="6"/>
        <end position="26"/>
    </location>
</feature>